<dbReference type="AlphaFoldDB" id="X1BU81"/>
<keyword evidence="1" id="KW-0812">Transmembrane</keyword>
<keyword evidence="1" id="KW-1133">Transmembrane helix</keyword>
<reference evidence="2" key="1">
    <citation type="journal article" date="2014" name="Front. Microbiol.">
        <title>High frequency of phylogenetically diverse reductive dehalogenase-homologous genes in deep subseafloor sedimentary metagenomes.</title>
        <authorList>
            <person name="Kawai M."/>
            <person name="Futagami T."/>
            <person name="Toyoda A."/>
            <person name="Takaki Y."/>
            <person name="Nishi S."/>
            <person name="Hori S."/>
            <person name="Arai W."/>
            <person name="Tsubouchi T."/>
            <person name="Morono Y."/>
            <person name="Uchiyama I."/>
            <person name="Ito T."/>
            <person name="Fujiyama A."/>
            <person name="Inagaki F."/>
            <person name="Takami H."/>
        </authorList>
    </citation>
    <scope>NUCLEOTIDE SEQUENCE</scope>
    <source>
        <strain evidence="2">Expedition CK06-06</strain>
    </source>
</reference>
<keyword evidence="1" id="KW-0472">Membrane</keyword>
<evidence type="ECO:0000256" key="1">
    <source>
        <dbReference type="SAM" id="Phobius"/>
    </source>
</evidence>
<proteinExistence type="predicted"/>
<gene>
    <name evidence="2" type="ORF">S01H4_49329</name>
</gene>
<feature type="non-terminal residue" evidence="2">
    <location>
        <position position="1"/>
    </location>
</feature>
<dbReference type="Gene3D" id="3.90.1310.10">
    <property type="entry name" value="Penicillin-binding protein 2a (Domain 2)"/>
    <property type="match status" value="1"/>
</dbReference>
<accession>X1BU81</accession>
<dbReference type="EMBL" id="BART01027894">
    <property type="protein sequence ID" value="GAG98600.1"/>
    <property type="molecule type" value="Genomic_DNA"/>
</dbReference>
<protein>
    <submittedName>
        <fullName evidence="2">Uncharacterized protein</fullName>
    </submittedName>
</protein>
<evidence type="ECO:0000313" key="2">
    <source>
        <dbReference type="EMBL" id="GAG98600.1"/>
    </source>
</evidence>
<feature type="transmembrane region" description="Helical" evidence="1">
    <location>
        <begin position="53"/>
        <end position="72"/>
    </location>
</feature>
<sequence>KVLRGVDGKAITEKDVFGNIIPGENNTYIEPVDGKDIVLTIDSQIQYIAQETIVIFNYSSCIFRYVIIYLFVIRKPTI</sequence>
<comment type="caution">
    <text evidence="2">The sequence shown here is derived from an EMBL/GenBank/DDBJ whole genome shotgun (WGS) entry which is preliminary data.</text>
</comment>
<name>X1BU81_9ZZZZ</name>
<dbReference type="InterPro" id="IPR012338">
    <property type="entry name" value="Beta-lactam/transpept-like"/>
</dbReference>
<dbReference type="SUPFAM" id="SSF56601">
    <property type="entry name" value="beta-lactamase/transpeptidase-like"/>
    <property type="match status" value="1"/>
</dbReference>
<organism evidence="2">
    <name type="scientific">marine sediment metagenome</name>
    <dbReference type="NCBI Taxonomy" id="412755"/>
    <lineage>
        <taxon>unclassified sequences</taxon>
        <taxon>metagenomes</taxon>
        <taxon>ecological metagenomes</taxon>
    </lineage>
</organism>